<dbReference type="Gene3D" id="3.10.20.90">
    <property type="entry name" value="Phosphatidylinositol 3-kinase Catalytic Subunit, Chain A, domain 1"/>
    <property type="match status" value="1"/>
</dbReference>
<organism evidence="2">
    <name type="scientific">Cuerna arida</name>
    <dbReference type="NCBI Taxonomy" id="1464854"/>
    <lineage>
        <taxon>Eukaryota</taxon>
        <taxon>Metazoa</taxon>
        <taxon>Ecdysozoa</taxon>
        <taxon>Arthropoda</taxon>
        <taxon>Hexapoda</taxon>
        <taxon>Insecta</taxon>
        <taxon>Pterygota</taxon>
        <taxon>Neoptera</taxon>
        <taxon>Paraneoptera</taxon>
        <taxon>Hemiptera</taxon>
        <taxon>Auchenorrhyncha</taxon>
        <taxon>Membracoidea</taxon>
        <taxon>Cicadellidae</taxon>
        <taxon>Cicadellinae</taxon>
        <taxon>Proconiini</taxon>
        <taxon>Cuerna</taxon>
    </lineage>
</organism>
<gene>
    <name evidence="2" type="ORF">g.9168</name>
</gene>
<dbReference type="GO" id="GO:0000398">
    <property type="term" value="P:mRNA splicing, via spliceosome"/>
    <property type="evidence" value="ECO:0007669"/>
    <property type="project" value="InterPro"/>
</dbReference>
<dbReference type="SUPFAM" id="SSF54236">
    <property type="entry name" value="Ubiquitin-like"/>
    <property type="match status" value="1"/>
</dbReference>
<sequence length="170" mass="19936">MDQLIQQMDEEGSVLEDNDEEYETGLFTLKELIEITKTTLNEVIQKDSLLSDLPPDVTVEEVNAQIALEHGQSMTILVIRADGEELPVVVKHKGATVLDLKRAIHRHMSWRMTRQKQRVKISWRYIWKTYHLQYDSERLTKDEMLLSEIGIKNRSRVTFVKRLREKSMPT</sequence>
<protein>
    <recommendedName>
        <fullName evidence="1">SNRNP25 ubiquitin-like domain-containing protein</fullName>
    </recommendedName>
</protein>
<name>A0A1B6FED4_9HEMI</name>
<dbReference type="GO" id="GO:0005689">
    <property type="term" value="C:U12-type spliceosomal complex"/>
    <property type="evidence" value="ECO:0007669"/>
    <property type="project" value="TreeGrafter"/>
</dbReference>
<dbReference type="PANTHER" id="PTHR14942">
    <property type="entry name" value="U11/U12 SMALL NUCLEAR RIBONUCLEOPROTEIN 25 KDA PROTEIN"/>
    <property type="match status" value="1"/>
</dbReference>
<reference evidence="2" key="1">
    <citation type="submission" date="2015-11" db="EMBL/GenBank/DDBJ databases">
        <title>De novo transcriptome assembly of four potential Pierce s Disease insect vectors from Arizona vineyards.</title>
        <authorList>
            <person name="Tassone E.E."/>
        </authorList>
    </citation>
    <scope>NUCLEOTIDE SEQUENCE</scope>
</reference>
<dbReference type="InterPro" id="IPR039690">
    <property type="entry name" value="SNRNP25"/>
</dbReference>
<evidence type="ECO:0000313" key="2">
    <source>
        <dbReference type="EMBL" id="JAS48558.1"/>
    </source>
</evidence>
<feature type="domain" description="SNRNP25 ubiquitin-like" evidence="1">
    <location>
        <begin position="74"/>
        <end position="163"/>
    </location>
</feature>
<dbReference type="InterPro" id="IPR029071">
    <property type="entry name" value="Ubiquitin-like_domsf"/>
</dbReference>
<dbReference type="PANTHER" id="PTHR14942:SF0">
    <property type="entry name" value="U11_U12 SMALL NUCLEAR RIBONUCLEOPROTEIN 25 KDA PROTEIN"/>
    <property type="match status" value="1"/>
</dbReference>
<dbReference type="Pfam" id="PF18036">
    <property type="entry name" value="Ubiquitin_4"/>
    <property type="match status" value="1"/>
</dbReference>
<dbReference type="AlphaFoldDB" id="A0A1B6FED4"/>
<dbReference type="EMBL" id="GECZ01021211">
    <property type="protein sequence ID" value="JAS48558.1"/>
    <property type="molecule type" value="Transcribed_RNA"/>
</dbReference>
<accession>A0A1B6FED4</accession>
<dbReference type="CDD" id="cd17058">
    <property type="entry name" value="Ubl_SNRNP25"/>
    <property type="match status" value="1"/>
</dbReference>
<proteinExistence type="predicted"/>
<dbReference type="InterPro" id="IPR040610">
    <property type="entry name" value="SNRNP25_ubiquitin"/>
</dbReference>
<evidence type="ECO:0000259" key="1">
    <source>
        <dbReference type="Pfam" id="PF18036"/>
    </source>
</evidence>